<name>A0A8H2VMU3_9HELO</name>
<dbReference type="EMBL" id="CAJHIA010000002">
    <property type="protein sequence ID" value="CAD6440291.1"/>
    <property type="molecule type" value="Genomic_DNA"/>
</dbReference>
<evidence type="ECO:0000313" key="1">
    <source>
        <dbReference type="EMBL" id="CAD6440291.1"/>
    </source>
</evidence>
<reference evidence="1" key="1">
    <citation type="submission" date="2020-10" db="EMBL/GenBank/DDBJ databases">
        <authorList>
            <person name="Kusch S."/>
        </authorList>
    </citation>
    <scope>NUCLEOTIDE SEQUENCE</scope>
    <source>
        <strain evidence="1">SwB9</strain>
    </source>
</reference>
<protein>
    <submittedName>
        <fullName evidence="1">905ca7ed-4c84-453a-9761-6ec90ca2d10f-CDS</fullName>
    </submittedName>
</protein>
<gene>
    <name evidence="1" type="ORF">SCLTRI_LOCUS841</name>
</gene>
<comment type="caution">
    <text evidence="1">The sequence shown here is derived from an EMBL/GenBank/DDBJ whole genome shotgun (WGS) entry which is preliminary data.</text>
</comment>
<keyword evidence="2" id="KW-1185">Reference proteome</keyword>
<dbReference type="OrthoDB" id="3596146at2759"/>
<proteinExistence type="predicted"/>
<accession>A0A8H2VMU3</accession>
<dbReference type="AlphaFoldDB" id="A0A8H2VMU3"/>
<dbReference type="Proteomes" id="UP000624404">
    <property type="component" value="Unassembled WGS sequence"/>
</dbReference>
<organism evidence="1 2">
    <name type="scientific">Sclerotinia trifoliorum</name>
    <dbReference type="NCBI Taxonomy" id="28548"/>
    <lineage>
        <taxon>Eukaryota</taxon>
        <taxon>Fungi</taxon>
        <taxon>Dikarya</taxon>
        <taxon>Ascomycota</taxon>
        <taxon>Pezizomycotina</taxon>
        <taxon>Leotiomycetes</taxon>
        <taxon>Helotiales</taxon>
        <taxon>Sclerotiniaceae</taxon>
        <taxon>Sclerotinia</taxon>
    </lineage>
</organism>
<evidence type="ECO:0000313" key="2">
    <source>
        <dbReference type="Proteomes" id="UP000624404"/>
    </source>
</evidence>
<sequence length="201" mass="22779">MDRIKSTEEIFGGRLLQEVEDSEESLESLLTTLTNKLTPHPPKTHIPSLDALWSQSYHNQPRLSVSGRQLPLLIHILTRLLRDEEEELGKCVVLIDVNGRFSPSFLVFEDNDGDEDEGEINEQVRKEIKLKRDDLKHLHVFRPSTENLECTLRGIEKYMLYGEHNSYGREFGGTILFGEWVECEGDGEAGGGDGVEGWRGG</sequence>